<feature type="compositionally biased region" description="Basic and acidic residues" evidence="1">
    <location>
        <begin position="1"/>
        <end position="23"/>
    </location>
</feature>
<protein>
    <submittedName>
        <fullName evidence="2">Uncharacterized protein</fullName>
    </submittedName>
</protein>
<dbReference type="EMBL" id="VSRR010003792">
    <property type="protein sequence ID" value="MPC37475.1"/>
    <property type="molecule type" value="Genomic_DNA"/>
</dbReference>
<name>A0A5B7EVK6_PORTR</name>
<feature type="compositionally biased region" description="Gly residues" evidence="1">
    <location>
        <begin position="24"/>
        <end position="40"/>
    </location>
</feature>
<sequence length="89" mass="9113">MDRGKRLPIDRYAKQIVRRDRGGARGTGRAGGGGGWGGTGVVASQVITISGARRCAAPSESGSAGAVKGRGSGSEGRQERKEEGKKSDK</sequence>
<keyword evidence="3" id="KW-1185">Reference proteome</keyword>
<gene>
    <name evidence="2" type="ORF">E2C01_030956</name>
</gene>
<dbReference type="Proteomes" id="UP000324222">
    <property type="component" value="Unassembled WGS sequence"/>
</dbReference>
<feature type="region of interest" description="Disordered" evidence="1">
    <location>
        <begin position="1"/>
        <end position="40"/>
    </location>
</feature>
<feature type="region of interest" description="Disordered" evidence="1">
    <location>
        <begin position="54"/>
        <end position="89"/>
    </location>
</feature>
<comment type="caution">
    <text evidence="2">The sequence shown here is derived from an EMBL/GenBank/DDBJ whole genome shotgun (WGS) entry which is preliminary data.</text>
</comment>
<reference evidence="2 3" key="1">
    <citation type="submission" date="2019-05" db="EMBL/GenBank/DDBJ databases">
        <title>Another draft genome of Portunus trituberculatus and its Hox gene families provides insights of decapod evolution.</title>
        <authorList>
            <person name="Jeong J.-H."/>
            <person name="Song I."/>
            <person name="Kim S."/>
            <person name="Choi T."/>
            <person name="Kim D."/>
            <person name="Ryu S."/>
            <person name="Kim W."/>
        </authorList>
    </citation>
    <scope>NUCLEOTIDE SEQUENCE [LARGE SCALE GENOMIC DNA]</scope>
    <source>
        <tissue evidence="2">Muscle</tissue>
    </source>
</reference>
<evidence type="ECO:0000313" key="3">
    <source>
        <dbReference type="Proteomes" id="UP000324222"/>
    </source>
</evidence>
<dbReference type="AlphaFoldDB" id="A0A5B7EVK6"/>
<organism evidence="2 3">
    <name type="scientific">Portunus trituberculatus</name>
    <name type="common">Swimming crab</name>
    <name type="synonym">Neptunus trituberculatus</name>
    <dbReference type="NCBI Taxonomy" id="210409"/>
    <lineage>
        <taxon>Eukaryota</taxon>
        <taxon>Metazoa</taxon>
        <taxon>Ecdysozoa</taxon>
        <taxon>Arthropoda</taxon>
        <taxon>Crustacea</taxon>
        <taxon>Multicrustacea</taxon>
        <taxon>Malacostraca</taxon>
        <taxon>Eumalacostraca</taxon>
        <taxon>Eucarida</taxon>
        <taxon>Decapoda</taxon>
        <taxon>Pleocyemata</taxon>
        <taxon>Brachyura</taxon>
        <taxon>Eubrachyura</taxon>
        <taxon>Portunoidea</taxon>
        <taxon>Portunidae</taxon>
        <taxon>Portuninae</taxon>
        <taxon>Portunus</taxon>
    </lineage>
</organism>
<proteinExistence type="predicted"/>
<accession>A0A5B7EVK6</accession>
<evidence type="ECO:0000256" key="1">
    <source>
        <dbReference type="SAM" id="MobiDB-lite"/>
    </source>
</evidence>
<evidence type="ECO:0000313" key="2">
    <source>
        <dbReference type="EMBL" id="MPC37475.1"/>
    </source>
</evidence>
<feature type="compositionally biased region" description="Basic and acidic residues" evidence="1">
    <location>
        <begin position="76"/>
        <end position="89"/>
    </location>
</feature>